<feature type="compositionally biased region" description="Polar residues" evidence="1">
    <location>
        <begin position="45"/>
        <end position="58"/>
    </location>
</feature>
<keyword evidence="4" id="KW-1185">Reference proteome</keyword>
<dbReference type="Pfam" id="PF03909">
    <property type="entry name" value="BSD"/>
    <property type="match status" value="1"/>
</dbReference>
<dbReference type="SUPFAM" id="SSF140383">
    <property type="entry name" value="BSD domain-like"/>
    <property type="match status" value="1"/>
</dbReference>
<comment type="caution">
    <text evidence="3">The sequence shown here is derived from an EMBL/GenBank/DDBJ whole genome shotgun (WGS) entry which is preliminary data.</text>
</comment>
<evidence type="ECO:0000259" key="2">
    <source>
        <dbReference type="PROSITE" id="PS50858"/>
    </source>
</evidence>
<organism evidence="3 4">
    <name type="scientific">Rhynchospora pubera</name>
    <dbReference type="NCBI Taxonomy" id="906938"/>
    <lineage>
        <taxon>Eukaryota</taxon>
        <taxon>Viridiplantae</taxon>
        <taxon>Streptophyta</taxon>
        <taxon>Embryophyta</taxon>
        <taxon>Tracheophyta</taxon>
        <taxon>Spermatophyta</taxon>
        <taxon>Magnoliopsida</taxon>
        <taxon>Liliopsida</taxon>
        <taxon>Poales</taxon>
        <taxon>Cyperaceae</taxon>
        <taxon>Cyperoideae</taxon>
        <taxon>Rhynchosporeae</taxon>
        <taxon>Rhynchospora</taxon>
    </lineage>
</organism>
<sequence>MSWLARSLAASLNLPDSDQPADPVTSPGTPSPLNKEDLPEPVEPVTSTSTSRPAQTQGVREDLSELSQTFSRHFKGVASFLAPPPAPSDQDPSDVVEGLDSPLSGSTLRTGSGISRIASSFLQLRSDDEEEEEEEEEEEVDEVGVSGYVGFDAIGITDEVLAFAMNISMHPETWLDFPLLPDEDEPDSLFSYFDMSEAQIEHAMTLERLSPRLAALRIELCPIHMSEDTFWKIYFVLLHPRLSKRDADLLSTPQIVEARAMLMQTLQSKSKAEAERHSKEYFTTTIPDGIGFPVTDIDTENQSILSTEVQVVDKCVIREEPSWDQQTKNIVSDSQTIPLQSFDVEGDSDEDWFNKETELQENIATMHIGSAEDVSFSDLEDDDDDYCKK</sequence>
<name>A0AAV8FI17_9POAL</name>
<dbReference type="AlphaFoldDB" id="A0AAV8FI17"/>
<dbReference type="InterPro" id="IPR005607">
    <property type="entry name" value="BSD_dom"/>
</dbReference>
<dbReference type="Gene3D" id="1.10.3970.10">
    <property type="entry name" value="BSD domain"/>
    <property type="match status" value="1"/>
</dbReference>
<dbReference type="PANTHER" id="PTHR31923">
    <property type="entry name" value="BSD DOMAIN-CONTAINING PROTEIN"/>
    <property type="match status" value="1"/>
</dbReference>
<dbReference type="PANTHER" id="PTHR31923:SF4">
    <property type="entry name" value="BSD DOMAIN-CONTAINING PROTEIN"/>
    <property type="match status" value="1"/>
</dbReference>
<accession>A0AAV8FI17</accession>
<reference evidence="3" key="1">
    <citation type="submission" date="2022-08" db="EMBL/GenBank/DDBJ databases">
        <authorList>
            <person name="Marques A."/>
        </authorList>
    </citation>
    <scope>NUCLEOTIDE SEQUENCE</scope>
    <source>
        <strain evidence="3">RhyPub2mFocal</strain>
        <tissue evidence="3">Leaves</tissue>
    </source>
</reference>
<dbReference type="Proteomes" id="UP001140206">
    <property type="component" value="Chromosome 2"/>
</dbReference>
<proteinExistence type="predicted"/>
<evidence type="ECO:0000256" key="1">
    <source>
        <dbReference type="SAM" id="MobiDB-lite"/>
    </source>
</evidence>
<dbReference type="SMART" id="SM00751">
    <property type="entry name" value="BSD"/>
    <property type="match status" value="1"/>
</dbReference>
<feature type="region of interest" description="Disordered" evidence="1">
    <location>
        <begin position="1"/>
        <end position="111"/>
    </location>
</feature>
<evidence type="ECO:0000313" key="4">
    <source>
        <dbReference type="Proteomes" id="UP001140206"/>
    </source>
</evidence>
<feature type="domain" description="BSD" evidence="2">
    <location>
        <begin position="193"/>
        <end position="242"/>
    </location>
</feature>
<dbReference type="EMBL" id="JAMFTS010000002">
    <property type="protein sequence ID" value="KAJ4791265.1"/>
    <property type="molecule type" value="Genomic_DNA"/>
</dbReference>
<dbReference type="PROSITE" id="PS50858">
    <property type="entry name" value="BSD"/>
    <property type="match status" value="1"/>
</dbReference>
<dbReference type="InterPro" id="IPR035925">
    <property type="entry name" value="BSD_dom_sf"/>
</dbReference>
<gene>
    <name evidence="3" type="ORF">LUZ62_042511</name>
</gene>
<protein>
    <submittedName>
        <fullName evidence="3">BSD domain-containing protein</fullName>
    </submittedName>
</protein>
<evidence type="ECO:0000313" key="3">
    <source>
        <dbReference type="EMBL" id="KAJ4791265.1"/>
    </source>
</evidence>